<organism evidence="2 3">
    <name type="scientific">Oleoguttula mirabilis</name>
    <dbReference type="NCBI Taxonomy" id="1507867"/>
    <lineage>
        <taxon>Eukaryota</taxon>
        <taxon>Fungi</taxon>
        <taxon>Dikarya</taxon>
        <taxon>Ascomycota</taxon>
        <taxon>Pezizomycotina</taxon>
        <taxon>Dothideomycetes</taxon>
        <taxon>Dothideomycetidae</taxon>
        <taxon>Mycosphaerellales</taxon>
        <taxon>Teratosphaeriaceae</taxon>
        <taxon>Oleoguttula</taxon>
    </lineage>
</organism>
<dbReference type="Proteomes" id="UP001324427">
    <property type="component" value="Unassembled WGS sequence"/>
</dbReference>
<sequence>MNDRRRHLHGQTESTVPDCKHEAERRGSPYPLVVAKRNRSKAVHESWLARCRQAYDELMPFDEELLKRVLGERYDGILHMQIVTTDAARGPVFPGRPLLRAVANPPAARAGVKRKANEVESTGASGAKTRPEIIDLCGGSD</sequence>
<comment type="caution">
    <text evidence="2">The sequence shown here is derived from an EMBL/GenBank/DDBJ whole genome shotgun (WGS) entry which is preliminary data.</text>
</comment>
<reference evidence="2 3" key="1">
    <citation type="submission" date="2021-11" db="EMBL/GenBank/DDBJ databases">
        <title>Black yeast isolated from Biological Soil Crust.</title>
        <authorList>
            <person name="Kurbessoian T."/>
        </authorList>
    </citation>
    <scope>NUCLEOTIDE SEQUENCE [LARGE SCALE GENOMIC DNA]</scope>
    <source>
        <strain evidence="2 3">CCFEE 5522</strain>
    </source>
</reference>
<evidence type="ECO:0000313" key="3">
    <source>
        <dbReference type="Proteomes" id="UP001324427"/>
    </source>
</evidence>
<proteinExistence type="predicted"/>
<accession>A0AAV9JQJ2</accession>
<feature type="region of interest" description="Disordered" evidence="1">
    <location>
        <begin position="1"/>
        <end position="25"/>
    </location>
</feature>
<keyword evidence="3" id="KW-1185">Reference proteome</keyword>
<evidence type="ECO:0000313" key="2">
    <source>
        <dbReference type="EMBL" id="KAK4547469.1"/>
    </source>
</evidence>
<protein>
    <submittedName>
        <fullName evidence="2">Uncharacterized protein</fullName>
    </submittedName>
</protein>
<name>A0AAV9JQJ2_9PEZI</name>
<gene>
    <name evidence="2" type="ORF">LTR36_001125</name>
</gene>
<dbReference type="EMBL" id="JAVFHQ010000011">
    <property type="protein sequence ID" value="KAK4547469.1"/>
    <property type="molecule type" value="Genomic_DNA"/>
</dbReference>
<feature type="region of interest" description="Disordered" evidence="1">
    <location>
        <begin position="105"/>
        <end position="131"/>
    </location>
</feature>
<dbReference type="AlphaFoldDB" id="A0AAV9JQJ2"/>
<evidence type="ECO:0000256" key="1">
    <source>
        <dbReference type="SAM" id="MobiDB-lite"/>
    </source>
</evidence>